<dbReference type="AlphaFoldDB" id="A0A1H2B5E8"/>
<feature type="transmembrane region" description="Helical" evidence="1">
    <location>
        <begin position="73"/>
        <end position="93"/>
    </location>
</feature>
<evidence type="ECO:0000313" key="2">
    <source>
        <dbReference type="EMBL" id="SDT53510.1"/>
    </source>
</evidence>
<dbReference type="RefSeq" id="WP_231994339.1">
    <property type="nucleotide sequence ID" value="NZ_CAUQLD010000005.1"/>
</dbReference>
<evidence type="ECO:0000313" key="3">
    <source>
        <dbReference type="Proteomes" id="UP000198751"/>
    </source>
</evidence>
<organism evidence="2 3">
    <name type="scientific">Pseudarthrobacter equi</name>
    <dbReference type="NCBI Taxonomy" id="728066"/>
    <lineage>
        <taxon>Bacteria</taxon>
        <taxon>Bacillati</taxon>
        <taxon>Actinomycetota</taxon>
        <taxon>Actinomycetes</taxon>
        <taxon>Micrococcales</taxon>
        <taxon>Micrococcaceae</taxon>
        <taxon>Pseudarthrobacter</taxon>
    </lineage>
</organism>
<feature type="transmembrane region" description="Helical" evidence="1">
    <location>
        <begin position="12"/>
        <end position="32"/>
    </location>
</feature>
<dbReference type="Proteomes" id="UP000198751">
    <property type="component" value="Chromosome I"/>
</dbReference>
<accession>A0A1H2B5E8</accession>
<name>A0A1H2B5E8_9MICC</name>
<feature type="transmembrane region" description="Helical" evidence="1">
    <location>
        <begin position="38"/>
        <end position="61"/>
    </location>
</feature>
<feature type="transmembrane region" description="Helical" evidence="1">
    <location>
        <begin position="113"/>
        <end position="132"/>
    </location>
</feature>
<reference evidence="3" key="1">
    <citation type="submission" date="2016-10" db="EMBL/GenBank/DDBJ databases">
        <authorList>
            <person name="Varghese N."/>
            <person name="Submissions S."/>
        </authorList>
    </citation>
    <scope>NUCLEOTIDE SEQUENCE [LARGE SCALE GENOMIC DNA]</scope>
    <source>
        <strain evidence="3">IMMIB L-1606</strain>
    </source>
</reference>
<sequence length="144" mass="15512">MPDIAPIRQLAIAYPILSVLWFVCLMPASVGYEFLGTIILLLFGPIFVMGAGIALGLPLRLNRRLSSWWLGNWGLYVLIAAAGAGLLISGFNISERQVGEIDGIPFDVTTPHPGFLTAGCFALTFLAVNASFRLRRRGGHGRAA</sequence>
<keyword evidence="3" id="KW-1185">Reference proteome</keyword>
<keyword evidence="1" id="KW-0472">Membrane</keyword>
<evidence type="ECO:0008006" key="4">
    <source>
        <dbReference type="Google" id="ProtNLM"/>
    </source>
</evidence>
<dbReference type="EMBL" id="LT629779">
    <property type="protein sequence ID" value="SDT53510.1"/>
    <property type="molecule type" value="Genomic_DNA"/>
</dbReference>
<keyword evidence="1" id="KW-0812">Transmembrane</keyword>
<protein>
    <recommendedName>
        <fullName evidence="4">Transmembrane protein</fullName>
    </recommendedName>
</protein>
<keyword evidence="1" id="KW-1133">Transmembrane helix</keyword>
<evidence type="ECO:0000256" key="1">
    <source>
        <dbReference type="SAM" id="Phobius"/>
    </source>
</evidence>
<gene>
    <name evidence="2" type="ORF">SAMN04489743_3446</name>
</gene>
<proteinExistence type="predicted"/>